<evidence type="ECO:0000256" key="1">
    <source>
        <dbReference type="ARBA" id="ARBA00022490"/>
    </source>
</evidence>
<dbReference type="HAMAP" id="MF_01103">
    <property type="entry name" value="UPF0291"/>
    <property type="match status" value="1"/>
</dbReference>
<dbReference type="EMBL" id="CP071249">
    <property type="protein sequence ID" value="UUF05917.1"/>
    <property type="molecule type" value="Genomic_DNA"/>
</dbReference>
<keyword evidence="1 2" id="KW-0963">Cytoplasm</keyword>
<dbReference type="SUPFAM" id="SSF158221">
    <property type="entry name" value="YnzC-like"/>
    <property type="match status" value="1"/>
</dbReference>
<dbReference type="Pfam" id="PF05979">
    <property type="entry name" value="DUF896"/>
    <property type="match status" value="1"/>
</dbReference>
<keyword evidence="5" id="KW-1185">Reference proteome</keyword>
<sequence length="80" mass="9403">MLTAEKLNRLNELAKKKKLGTITDEELKEQQALREEYLVTFRESMKNTIENVRVIDPNGEDVTPEKLKQIQAKRHTEEIH</sequence>
<comment type="subcellular location">
    <subcellularLocation>
        <location evidence="2">Cytoplasm</location>
    </subcellularLocation>
</comment>
<evidence type="ECO:0000256" key="2">
    <source>
        <dbReference type="HAMAP-Rule" id="MF_01103"/>
    </source>
</evidence>
<dbReference type="PANTHER" id="PTHR37300:SF1">
    <property type="entry name" value="UPF0291 PROTEIN YNZC"/>
    <property type="match status" value="1"/>
</dbReference>
<dbReference type="RefSeq" id="WP_055276317.1">
    <property type="nucleotide sequence ID" value="NZ_CP071249.1"/>
</dbReference>
<dbReference type="EMBL" id="CP071250">
    <property type="protein sequence ID" value="UUF08636.1"/>
    <property type="molecule type" value="Genomic_DNA"/>
</dbReference>
<protein>
    <recommendedName>
        <fullName evidence="2">UPF0291 protein J0J69_12930</fullName>
    </recommendedName>
</protein>
<evidence type="ECO:0000313" key="5">
    <source>
        <dbReference type="Proteomes" id="UP001058016"/>
    </source>
</evidence>
<comment type="similarity">
    <text evidence="2">Belongs to the UPF0291 family.</text>
</comment>
<evidence type="ECO:0000313" key="6">
    <source>
        <dbReference type="Proteomes" id="UP001058072"/>
    </source>
</evidence>
<reference evidence="4 5" key="1">
    <citation type="submission" date="2021-03" db="EMBL/GenBank/DDBJ databases">
        <title>Comparative Genomics and Metabolomics in the genus Turicibacter.</title>
        <authorList>
            <person name="Maki J."/>
            <person name="Looft T."/>
        </authorList>
    </citation>
    <scope>NUCLEOTIDE SEQUENCE</scope>
    <source>
        <strain evidence="4">ISU324</strain>
        <strain evidence="3 5">MMM721</strain>
    </source>
</reference>
<gene>
    <name evidence="3" type="ORF">J0J69_12930</name>
    <name evidence="4" type="ORF">J0J70_01015</name>
</gene>
<dbReference type="PANTHER" id="PTHR37300">
    <property type="entry name" value="UPF0291 PROTEIN CBO2609/CLC_2481"/>
    <property type="match status" value="1"/>
</dbReference>
<dbReference type="Gene3D" id="1.10.287.540">
    <property type="entry name" value="Helix hairpin bin"/>
    <property type="match status" value="1"/>
</dbReference>
<name>A0A9Q9FGB3_9FIRM</name>
<evidence type="ECO:0000313" key="3">
    <source>
        <dbReference type="EMBL" id="UUF05917.1"/>
    </source>
</evidence>
<proteinExistence type="inferred from homology"/>
<dbReference type="Proteomes" id="UP001058016">
    <property type="component" value="Chromosome"/>
</dbReference>
<dbReference type="GO" id="GO:0005737">
    <property type="term" value="C:cytoplasm"/>
    <property type="evidence" value="ECO:0007669"/>
    <property type="project" value="UniProtKB-SubCell"/>
</dbReference>
<evidence type="ECO:0000313" key="4">
    <source>
        <dbReference type="EMBL" id="UUF08636.1"/>
    </source>
</evidence>
<dbReference type="AlphaFoldDB" id="A0A9Q9FGB3"/>
<dbReference type="Proteomes" id="UP001058072">
    <property type="component" value="Chromosome"/>
</dbReference>
<organism evidence="4 6">
    <name type="scientific">Turicibacter bilis</name>
    <dbReference type="NCBI Taxonomy" id="2735723"/>
    <lineage>
        <taxon>Bacteria</taxon>
        <taxon>Bacillati</taxon>
        <taxon>Bacillota</taxon>
        <taxon>Erysipelotrichia</taxon>
        <taxon>Erysipelotrichales</taxon>
        <taxon>Turicibacteraceae</taxon>
        <taxon>Turicibacter</taxon>
    </lineage>
</organism>
<accession>A0A9Q9FGB3</accession>
<dbReference type="InterPro" id="IPR009242">
    <property type="entry name" value="DUF896"/>
</dbReference>